<dbReference type="Proteomes" id="UP000092661">
    <property type="component" value="Chromosome"/>
</dbReference>
<name>A0ABM6D343_9BACL</name>
<protein>
    <recommendedName>
        <fullName evidence="3">DUF1259 domain-containing protein</fullName>
    </recommendedName>
</protein>
<proteinExistence type="predicted"/>
<evidence type="ECO:0008006" key="3">
    <source>
        <dbReference type="Google" id="ProtNLM"/>
    </source>
</evidence>
<organism evidence="1 2">
    <name type="scientific">Planococcus antarcticus DSM 14505</name>
    <dbReference type="NCBI Taxonomy" id="1185653"/>
    <lineage>
        <taxon>Bacteria</taxon>
        <taxon>Bacillati</taxon>
        <taxon>Bacillota</taxon>
        <taxon>Bacilli</taxon>
        <taxon>Bacillales</taxon>
        <taxon>Caryophanaceae</taxon>
        <taxon>Planococcus</taxon>
    </lineage>
</organism>
<accession>A0ABM6D343</accession>
<dbReference type="InterPro" id="IPR011094">
    <property type="entry name" value="Uncharacterised_LppY/LpqO"/>
</dbReference>
<dbReference type="EMBL" id="CP016534">
    <property type="protein sequence ID" value="ANU09558.1"/>
    <property type="molecule type" value="Genomic_DNA"/>
</dbReference>
<reference evidence="1" key="1">
    <citation type="submission" date="2016-10" db="EMBL/GenBank/DDBJ databases">
        <authorList>
            <person name="See-Too W.S."/>
        </authorList>
    </citation>
    <scope>NUCLEOTIDE SEQUENCE</scope>
    <source>
        <strain evidence="1">DSM 14505</strain>
    </source>
</reference>
<evidence type="ECO:0000313" key="1">
    <source>
        <dbReference type="EMBL" id="ANU09558.1"/>
    </source>
</evidence>
<evidence type="ECO:0000313" key="2">
    <source>
        <dbReference type="Proteomes" id="UP000092661"/>
    </source>
</evidence>
<gene>
    <name evidence="1" type="ORF">BBH88_04190</name>
</gene>
<sequence length="137" mass="15448">MSKMEQLEQVAEQVGILLNSQVELEAGECLIKRKRTINISSYNKSFTCTLDHDISFKNLKDSGKALNQAEVFLLPGELASFVNALHWHPIPLPNTYQHRMDINPDIICVYLSSEEPPEDFAARLSVAFDIIEQSSLV</sequence>
<keyword evidence="2" id="KW-1185">Reference proteome</keyword>
<dbReference type="Pfam" id="PF07485">
    <property type="entry name" value="DUF1529"/>
    <property type="match status" value="1"/>
</dbReference>